<comment type="function">
    <text evidence="5">A non-essential component of RNA polymerase (RNAP).</text>
</comment>
<evidence type="ECO:0000313" key="6">
    <source>
        <dbReference type="EMBL" id="KOO50584.1"/>
    </source>
</evidence>
<protein>
    <recommendedName>
        <fullName evidence="5">DNA-directed RNA polymerase subunit epsilon</fullName>
        <shortName evidence="5">RNAP epsilon subunit</shortName>
        <ecNumber evidence="5">2.7.7.6</ecNumber>
    </recommendedName>
    <alternativeName>
        <fullName evidence="5">RNA polymerase epsilon subunit</fullName>
    </alternativeName>
    <alternativeName>
        <fullName evidence="5">Transcriptase subunit epsilon</fullName>
    </alternativeName>
</protein>
<dbReference type="GO" id="GO:0003899">
    <property type="term" value="F:DNA-directed RNA polymerase activity"/>
    <property type="evidence" value="ECO:0007669"/>
    <property type="project" value="UniProtKB-UniRule"/>
</dbReference>
<comment type="caution">
    <text evidence="6">The sequence shown here is derived from an EMBL/GenBank/DDBJ whole genome shotgun (WGS) entry which is preliminary data.</text>
</comment>
<evidence type="ECO:0000256" key="3">
    <source>
        <dbReference type="ARBA" id="ARBA00022695"/>
    </source>
</evidence>
<dbReference type="NCBIfam" id="NF010188">
    <property type="entry name" value="PRK13667.1"/>
    <property type="match status" value="1"/>
</dbReference>
<evidence type="ECO:0000313" key="7">
    <source>
        <dbReference type="Proteomes" id="UP000037558"/>
    </source>
</evidence>
<organism evidence="6 7">
    <name type="scientific">Priestia koreensis</name>
    <dbReference type="NCBI Taxonomy" id="284581"/>
    <lineage>
        <taxon>Bacteria</taxon>
        <taxon>Bacillati</taxon>
        <taxon>Bacillota</taxon>
        <taxon>Bacilli</taxon>
        <taxon>Bacillales</taxon>
        <taxon>Bacillaceae</taxon>
        <taxon>Priestia</taxon>
    </lineage>
</organism>
<keyword evidence="4 5" id="KW-0804">Transcription</keyword>
<keyword evidence="3 5" id="KW-0548">Nucleotidyltransferase</keyword>
<name>A0A0M0LHQ6_9BACI</name>
<comment type="subunit">
    <text evidence="5">RNAP is composed of a core of 2 alpha, a beta and a beta' subunit. The core is associated with a delta subunit, and at least one of epsilon or omega. When a sigma factor is associated with the core the holoenzyme is formed, which can initiate transcription.</text>
</comment>
<dbReference type="RefSeq" id="WP_053399746.1">
    <property type="nucleotide sequence ID" value="NZ_CP061868.1"/>
</dbReference>
<dbReference type="EC" id="2.7.7.6" evidence="5"/>
<dbReference type="GO" id="GO:0003677">
    <property type="term" value="F:DNA binding"/>
    <property type="evidence" value="ECO:0007669"/>
    <property type="project" value="UniProtKB-UniRule"/>
</dbReference>
<dbReference type="STRING" id="284581.AMD01_02210"/>
<dbReference type="AlphaFoldDB" id="A0A0M0LHQ6"/>
<proteinExistence type="inferred from homology"/>
<keyword evidence="7" id="KW-1185">Reference proteome</keyword>
<reference evidence="7" key="1">
    <citation type="submission" date="2015-08" db="EMBL/GenBank/DDBJ databases">
        <title>Fjat-14210 dsm16467.</title>
        <authorList>
            <person name="Liu B."/>
            <person name="Wang J."/>
            <person name="Zhu Y."/>
            <person name="Liu G."/>
            <person name="Chen Q."/>
            <person name="Chen Z."/>
            <person name="Lan J."/>
            <person name="Che J."/>
            <person name="Ge C."/>
            <person name="Shi H."/>
            <person name="Pan Z."/>
            <person name="Liu X."/>
        </authorList>
    </citation>
    <scope>NUCLEOTIDE SEQUENCE [LARGE SCALE GENOMIC DNA]</scope>
    <source>
        <strain evidence="7">DSM 16467</strain>
    </source>
</reference>
<dbReference type="GO" id="GO:0006351">
    <property type="term" value="P:DNA-templated transcription"/>
    <property type="evidence" value="ECO:0007669"/>
    <property type="project" value="UniProtKB-UniRule"/>
</dbReference>
<dbReference type="Proteomes" id="UP000037558">
    <property type="component" value="Unassembled WGS sequence"/>
</dbReference>
<gene>
    <name evidence="5" type="primary">rpoY</name>
    <name evidence="6" type="ORF">AMD01_02210</name>
</gene>
<keyword evidence="1 5" id="KW-0240">DNA-directed RNA polymerase</keyword>
<dbReference type="OrthoDB" id="2147503at2"/>
<dbReference type="Pfam" id="PF07288">
    <property type="entry name" value="RpoY"/>
    <property type="match status" value="1"/>
</dbReference>
<evidence type="ECO:0000256" key="4">
    <source>
        <dbReference type="ARBA" id="ARBA00023163"/>
    </source>
</evidence>
<dbReference type="PATRIC" id="fig|284581.3.peg.707"/>
<evidence type="ECO:0000256" key="1">
    <source>
        <dbReference type="ARBA" id="ARBA00022478"/>
    </source>
</evidence>
<dbReference type="GO" id="GO:0000428">
    <property type="term" value="C:DNA-directed RNA polymerase complex"/>
    <property type="evidence" value="ECO:0007669"/>
    <property type="project" value="UniProtKB-KW"/>
</dbReference>
<evidence type="ECO:0000256" key="2">
    <source>
        <dbReference type="ARBA" id="ARBA00022679"/>
    </source>
</evidence>
<comment type="similarity">
    <text evidence="5">Belongs to the RNA polymerase subunit epsilon family.</text>
</comment>
<keyword evidence="2 5" id="KW-0808">Transferase</keyword>
<comment type="catalytic activity">
    <reaction evidence="5">
        <text>RNA(n) + a ribonucleoside 5'-triphosphate = RNA(n+1) + diphosphate</text>
        <dbReference type="Rhea" id="RHEA:21248"/>
        <dbReference type="Rhea" id="RHEA-COMP:14527"/>
        <dbReference type="Rhea" id="RHEA-COMP:17342"/>
        <dbReference type="ChEBI" id="CHEBI:33019"/>
        <dbReference type="ChEBI" id="CHEBI:61557"/>
        <dbReference type="ChEBI" id="CHEBI:140395"/>
        <dbReference type="EC" id="2.7.7.6"/>
    </reaction>
</comment>
<dbReference type="InterPro" id="IPR009907">
    <property type="entry name" value="RpoY"/>
</dbReference>
<accession>A0A0M0LHQ6</accession>
<sequence length="70" mass="8404">MIFKVYFQESIKQVPVREHTKTVYVEADSEKDVRLKLKDRNLNIEFVQPIRGAHLEYEQQHEDFKVLEIG</sequence>
<dbReference type="HAMAP" id="MF_01553">
    <property type="entry name" value="RNApol_bact_RpoY"/>
    <property type="match status" value="1"/>
</dbReference>
<evidence type="ECO:0000256" key="5">
    <source>
        <dbReference type="HAMAP-Rule" id="MF_01553"/>
    </source>
</evidence>
<dbReference type="EMBL" id="LILC01000002">
    <property type="protein sequence ID" value="KOO50584.1"/>
    <property type="molecule type" value="Genomic_DNA"/>
</dbReference>
<dbReference type="Gene3D" id="3.10.20.730">
    <property type="entry name" value="RNAP, epsilon subunit-like"/>
    <property type="match status" value="1"/>
</dbReference>